<evidence type="ECO:0000256" key="4">
    <source>
        <dbReference type="ARBA" id="ARBA00022448"/>
    </source>
</evidence>
<evidence type="ECO:0000256" key="7">
    <source>
        <dbReference type="ARBA" id="ARBA00023136"/>
    </source>
</evidence>
<gene>
    <name evidence="10" type="ORF">BC938DRAFT_476274</name>
</gene>
<proteinExistence type="inferred from homology"/>
<dbReference type="EMBL" id="RBNJ01002312">
    <property type="protein sequence ID" value="RUS32108.1"/>
    <property type="molecule type" value="Genomic_DNA"/>
</dbReference>
<dbReference type="GO" id="GO:0006890">
    <property type="term" value="P:retrograde vesicle-mediated transport, Golgi to endoplasmic reticulum"/>
    <property type="evidence" value="ECO:0007669"/>
    <property type="project" value="TreeGrafter"/>
</dbReference>
<evidence type="ECO:0000256" key="1">
    <source>
        <dbReference type="ARBA" id="ARBA00004395"/>
    </source>
</evidence>
<comment type="subcellular location">
    <subcellularLocation>
        <location evidence="1">Golgi apparatus membrane</location>
        <topology evidence="1">Peripheral membrane protein</topology>
    </subcellularLocation>
</comment>
<feature type="compositionally biased region" description="Basic and acidic residues" evidence="9">
    <location>
        <begin position="702"/>
        <end position="722"/>
    </location>
</feature>
<dbReference type="PANTHER" id="PTHR21443">
    <property type="entry name" value="CONSERVED OLIGOMERIC GOLGI COMPLEX COMPONENT 7"/>
    <property type="match status" value="1"/>
</dbReference>
<evidence type="ECO:0000256" key="3">
    <source>
        <dbReference type="ARBA" id="ARBA00020984"/>
    </source>
</evidence>
<comment type="caution">
    <text evidence="10">The sequence shown here is derived from an EMBL/GenBank/DDBJ whole genome shotgun (WGS) entry which is preliminary data.</text>
</comment>
<keyword evidence="4" id="KW-0813">Transport</keyword>
<keyword evidence="5" id="KW-0653">Protein transport</keyword>
<evidence type="ECO:0000256" key="9">
    <source>
        <dbReference type="SAM" id="MobiDB-lite"/>
    </source>
</evidence>
<feature type="region of interest" description="Disordered" evidence="9">
    <location>
        <begin position="607"/>
        <end position="627"/>
    </location>
</feature>
<keyword evidence="11" id="KW-1185">Reference proteome</keyword>
<dbReference type="InterPro" id="IPR019335">
    <property type="entry name" value="COG7"/>
</dbReference>
<dbReference type="GO" id="GO:0007030">
    <property type="term" value="P:Golgi organization"/>
    <property type="evidence" value="ECO:0007669"/>
    <property type="project" value="TreeGrafter"/>
</dbReference>
<feature type="compositionally biased region" description="Low complexity" evidence="9">
    <location>
        <begin position="311"/>
        <end position="340"/>
    </location>
</feature>
<keyword evidence="6" id="KW-0333">Golgi apparatus</keyword>
<evidence type="ECO:0000313" key="11">
    <source>
        <dbReference type="Proteomes" id="UP000274822"/>
    </source>
</evidence>
<feature type="region of interest" description="Disordered" evidence="9">
    <location>
        <begin position="32"/>
        <end position="52"/>
    </location>
</feature>
<sequence length="1117" mass="121537">MSRDDPTSHISFVIKDWINASLALGSSSSSVALHQNRPTAGVPTAETAGGEDPDANDALLAGLVDTTQDVKTFVDVYARSPTTSTTTTTTTTAFPTDQHATMLVTKLQLLSQEVSARLTHTTDAVVKNMPRVLYDLQLMKEDALATKTAVETVRNNLSRVENDTSRALERLKQLDLVKSRMEACRAALREAENWSNLESEASRIFAAGDHDRAAVRLEDARRSLDVFQNTPEYEQRRALLERLQGELERAVRPQLAQALVDHDAVACHKYFVIFERIQRRGDFMDCYFDSRTELLVKMWSEKTLMEEEGSSTEAKPTSTTTTTTTITTSSSPSSSSSSASQSHPAFTDFLSRFYQESFVVLNEEYAWCGSIFPDPRTTTQSLVRALFTSLAPTVSARLAAVVDHHGEECLPRIIAAFVATEKFGTSLERVFARPTVVAAPDTSTAQTLNSATTIASPLLRRTSGGHPTHLSMSGPKTHDDPHAWAYILYEPFHEFQRDYAAYEHNYLSNQLASALKPSDRHVDPAHTAGATDPAKLLADAAVARVFSLADAAVTRCLELTHGFAGAGLVATLNSYFEEAAREFGKVLGQVRIDCGLDAADKRAGKGVKKTGSGAVVGTKGRAATKPDRRISMDRADDSDFDFDEDELEQGEWSNFQLGLRLLAACRGMAARLTALEDRARKALGSTRSLIEDPGAEGDDDEHPFVDRARRESIIPRGDRRESLIAPLSPRHSRRESLVRSDGGGTPVPPTIAGVGAHPHLYGHVSPQSQVGPKASLSLLRQSSLNSYELGRLLSVFDQPGQALLSSASLALTGFTRACQRFVFDTVHVPIVRHLTGVAAMNAVWTADDTSSLGGRQGRSPFNLEIPQFSLSPSPYITSVGEQLLTLPQQFEVYAIDRDALAFGVEGLPFADEDGAPANKDETKQQGEDTAEFVGERETDDGVAPVDVNVNVTLPSPSIFPGSRSRSASVAKPPPTAPPAPTITAEEVTHLWYTSLSRGTMYALLDQILRVPSLSPQGARQLATDIGYLTNVLAALEIEPVPDLTRVHRVLGMDDTEVFRRLRSRAGEEAAVGTQGKGQVTTVGGARREEEDRLFETEEARALLKKVAAMRGIQLLEL</sequence>
<dbReference type="GO" id="GO:0017119">
    <property type="term" value="C:Golgi transport complex"/>
    <property type="evidence" value="ECO:0007669"/>
    <property type="project" value="InterPro"/>
</dbReference>
<protein>
    <recommendedName>
        <fullName evidence="3">Conserved oligomeric Golgi complex subunit 7</fullName>
    </recommendedName>
    <alternativeName>
        <fullName evidence="8">Component of oligomeric Golgi complex 7</fullName>
    </alternativeName>
</protein>
<evidence type="ECO:0000313" key="10">
    <source>
        <dbReference type="EMBL" id="RUS32108.1"/>
    </source>
</evidence>
<feature type="region of interest" description="Disordered" evidence="9">
    <location>
        <begin position="960"/>
        <end position="981"/>
    </location>
</feature>
<dbReference type="GO" id="GO:0006886">
    <property type="term" value="P:intracellular protein transport"/>
    <property type="evidence" value="ECO:0007669"/>
    <property type="project" value="InterPro"/>
</dbReference>
<evidence type="ECO:0000256" key="8">
    <source>
        <dbReference type="ARBA" id="ARBA00031345"/>
    </source>
</evidence>
<evidence type="ECO:0000256" key="6">
    <source>
        <dbReference type="ARBA" id="ARBA00023034"/>
    </source>
</evidence>
<evidence type="ECO:0000256" key="5">
    <source>
        <dbReference type="ARBA" id="ARBA00022927"/>
    </source>
</evidence>
<dbReference type="GO" id="GO:0000139">
    <property type="term" value="C:Golgi membrane"/>
    <property type="evidence" value="ECO:0007669"/>
    <property type="project" value="UniProtKB-SubCell"/>
</dbReference>
<name>A0A433QQS5_9FUNG</name>
<dbReference type="PANTHER" id="PTHR21443:SF0">
    <property type="entry name" value="CONSERVED OLIGOMERIC GOLGI COMPLEX SUBUNIT 7"/>
    <property type="match status" value="1"/>
</dbReference>
<keyword evidence="7" id="KW-0472">Membrane</keyword>
<accession>A0A433QQS5</accession>
<evidence type="ECO:0000256" key="2">
    <source>
        <dbReference type="ARBA" id="ARBA00005831"/>
    </source>
</evidence>
<reference evidence="10 11" key="1">
    <citation type="journal article" date="2018" name="New Phytol.">
        <title>Phylogenomics of Endogonaceae and evolution of mycorrhizas within Mucoromycota.</title>
        <authorList>
            <person name="Chang Y."/>
            <person name="Desiro A."/>
            <person name="Na H."/>
            <person name="Sandor L."/>
            <person name="Lipzen A."/>
            <person name="Clum A."/>
            <person name="Barry K."/>
            <person name="Grigoriev I.V."/>
            <person name="Martin F.M."/>
            <person name="Stajich J.E."/>
            <person name="Smith M.E."/>
            <person name="Bonito G."/>
            <person name="Spatafora J.W."/>
        </authorList>
    </citation>
    <scope>NUCLEOTIDE SEQUENCE [LARGE SCALE GENOMIC DNA]</scope>
    <source>
        <strain evidence="10 11">AD002</strain>
    </source>
</reference>
<feature type="region of interest" description="Disordered" evidence="9">
    <location>
        <begin position="686"/>
        <end position="747"/>
    </location>
</feature>
<feature type="region of interest" description="Disordered" evidence="9">
    <location>
        <begin position="306"/>
        <end position="340"/>
    </location>
</feature>
<feature type="compositionally biased region" description="Pro residues" evidence="9">
    <location>
        <begin position="971"/>
        <end position="980"/>
    </location>
</feature>
<dbReference type="AlphaFoldDB" id="A0A433QQS5"/>
<dbReference type="Proteomes" id="UP000274822">
    <property type="component" value="Unassembled WGS sequence"/>
</dbReference>
<comment type="similarity">
    <text evidence="2">Belongs to the COG7 family.</text>
</comment>
<organism evidence="10 11">
    <name type="scientific">Jimgerdemannia flammicorona</name>
    <dbReference type="NCBI Taxonomy" id="994334"/>
    <lineage>
        <taxon>Eukaryota</taxon>
        <taxon>Fungi</taxon>
        <taxon>Fungi incertae sedis</taxon>
        <taxon>Mucoromycota</taxon>
        <taxon>Mucoromycotina</taxon>
        <taxon>Endogonomycetes</taxon>
        <taxon>Endogonales</taxon>
        <taxon>Endogonaceae</taxon>
        <taxon>Jimgerdemannia</taxon>
    </lineage>
</organism>
<dbReference type="Pfam" id="PF10191">
    <property type="entry name" value="COG7"/>
    <property type="match status" value="4"/>
</dbReference>